<gene>
    <name evidence="1" type="ORF">QO005_000336</name>
</gene>
<name>A0ABU0I723_9HYPH</name>
<evidence type="ECO:0000313" key="2">
    <source>
        <dbReference type="Proteomes" id="UP001235269"/>
    </source>
</evidence>
<accession>A0ABU0I723</accession>
<keyword evidence="2" id="KW-1185">Reference proteome</keyword>
<reference evidence="1 2" key="1">
    <citation type="submission" date="2023-07" db="EMBL/GenBank/DDBJ databases">
        <title>Genomic Encyclopedia of Type Strains, Phase IV (KMG-IV): sequencing the most valuable type-strain genomes for metagenomic binning, comparative biology and taxonomic classification.</title>
        <authorList>
            <person name="Goeker M."/>
        </authorList>
    </citation>
    <scope>NUCLEOTIDE SEQUENCE [LARGE SCALE GENOMIC DNA]</scope>
    <source>
        <strain evidence="1 2">DSM 100301</strain>
    </source>
</reference>
<dbReference type="Proteomes" id="UP001235269">
    <property type="component" value="Unassembled WGS sequence"/>
</dbReference>
<sequence>MPAGLLMDETGFAGAACRAGSTLSSAAVFQDKTVRVPLRCREALASADKLNKA</sequence>
<organism evidence="1 2">
    <name type="scientific">Rhizobium paknamense</name>
    <dbReference type="NCBI Taxonomy" id="1206817"/>
    <lineage>
        <taxon>Bacteria</taxon>
        <taxon>Pseudomonadati</taxon>
        <taxon>Pseudomonadota</taxon>
        <taxon>Alphaproteobacteria</taxon>
        <taxon>Hyphomicrobiales</taxon>
        <taxon>Rhizobiaceae</taxon>
        <taxon>Rhizobium/Agrobacterium group</taxon>
        <taxon>Rhizobium</taxon>
    </lineage>
</organism>
<protein>
    <submittedName>
        <fullName evidence="1">Uncharacterized protein</fullName>
    </submittedName>
</protein>
<comment type="caution">
    <text evidence="1">The sequence shown here is derived from an EMBL/GenBank/DDBJ whole genome shotgun (WGS) entry which is preliminary data.</text>
</comment>
<evidence type="ECO:0000313" key="1">
    <source>
        <dbReference type="EMBL" id="MDQ0454021.1"/>
    </source>
</evidence>
<dbReference type="EMBL" id="JAUSWH010000001">
    <property type="protein sequence ID" value="MDQ0454021.1"/>
    <property type="molecule type" value="Genomic_DNA"/>
</dbReference>
<proteinExistence type="predicted"/>